<name>A0ABN8J4X5_9NEOP</name>
<dbReference type="EMBL" id="OW152819">
    <property type="protein sequence ID" value="CAH2074241.1"/>
    <property type="molecule type" value="Genomic_DNA"/>
</dbReference>
<evidence type="ECO:0000259" key="2">
    <source>
        <dbReference type="PROSITE" id="PS50003"/>
    </source>
</evidence>
<accession>A0ABN8J4X5</accession>
<reference evidence="3" key="1">
    <citation type="submission" date="2022-03" db="EMBL/GenBank/DDBJ databases">
        <authorList>
            <person name="Martin H S."/>
        </authorList>
    </citation>
    <scope>NUCLEOTIDE SEQUENCE</scope>
</reference>
<organism evidence="3 4">
    <name type="scientific">Iphiclides podalirius</name>
    <name type="common">scarce swallowtail</name>
    <dbReference type="NCBI Taxonomy" id="110791"/>
    <lineage>
        <taxon>Eukaryota</taxon>
        <taxon>Metazoa</taxon>
        <taxon>Ecdysozoa</taxon>
        <taxon>Arthropoda</taxon>
        <taxon>Hexapoda</taxon>
        <taxon>Insecta</taxon>
        <taxon>Pterygota</taxon>
        <taxon>Neoptera</taxon>
        <taxon>Endopterygota</taxon>
        <taxon>Lepidoptera</taxon>
        <taxon>Glossata</taxon>
        <taxon>Ditrysia</taxon>
        <taxon>Papilionoidea</taxon>
        <taxon>Papilionidae</taxon>
        <taxon>Papilioninae</taxon>
        <taxon>Iphiclides</taxon>
    </lineage>
</organism>
<dbReference type="PROSITE" id="PS50003">
    <property type="entry name" value="PH_DOMAIN"/>
    <property type="match status" value="1"/>
</dbReference>
<evidence type="ECO:0000313" key="3">
    <source>
        <dbReference type="EMBL" id="CAH2074241.1"/>
    </source>
</evidence>
<dbReference type="Proteomes" id="UP000837857">
    <property type="component" value="Chromosome 7"/>
</dbReference>
<protein>
    <recommendedName>
        <fullName evidence="2">PH domain-containing protein</fullName>
    </recommendedName>
</protein>
<keyword evidence="4" id="KW-1185">Reference proteome</keyword>
<dbReference type="InterPro" id="IPR011993">
    <property type="entry name" value="PH-like_dom_sf"/>
</dbReference>
<evidence type="ECO:0000256" key="1">
    <source>
        <dbReference type="ARBA" id="ARBA00022553"/>
    </source>
</evidence>
<dbReference type="PANTHER" id="PTHR22902">
    <property type="entry name" value="SESQUIPEDALIAN"/>
    <property type="match status" value="1"/>
</dbReference>
<feature type="domain" description="PH" evidence="2">
    <location>
        <begin position="1"/>
        <end position="93"/>
    </location>
</feature>
<dbReference type="PANTHER" id="PTHR22902:SF27">
    <property type="entry name" value="PLECKSTRIN HOMOLOGY DOMAIN-CONTAINING FAMILY A MEMBER 3"/>
    <property type="match status" value="1"/>
</dbReference>
<sequence>MEGVLWKWTNYWNGWQTRWFVLENGILSYYKSQEEVIQGCKGSVKVTVCQINVNSIDNTRLDLVIPGQQHMYLRAPSPQDRQKWLVALGSAKACVDSKIDVIAAGFDNSLGHKKSELRLYCDLMMQQVHAIKSAASKENPETEKIEEASSLLTATCDTFIRTLEDIMKLTNPSSTGGNAASYEMSIPNINKTNSCNKLQNTTKNAKISLNRSLSQENR</sequence>
<keyword evidence="1" id="KW-0597">Phosphoprotein</keyword>
<dbReference type="SUPFAM" id="SSF50729">
    <property type="entry name" value="PH domain-like"/>
    <property type="match status" value="1"/>
</dbReference>
<gene>
    <name evidence="3" type="ORF">IPOD504_LOCUS15984</name>
</gene>
<dbReference type="SMART" id="SM00233">
    <property type="entry name" value="PH"/>
    <property type="match status" value="1"/>
</dbReference>
<proteinExistence type="predicted"/>
<dbReference type="Pfam" id="PF00169">
    <property type="entry name" value="PH"/>
    <property type="match status" value="1"/>
</dbReference>
<feature type="non-terminal residue" evidence="3">
    <location>
        <position position="1"/>
    </location>
</feature>
<dbReference type="InterPro" id="IPR045188">
    <property type="entry name" value="Boi1/Boi2-like"/>
</dbReference>
<dbReference type="Gene3D" id="2.30.29.30">
    <property type="entry name" value="Pleckstrin-homology domain (PH domain)/Phosphotyrosine-binding domain (PTB)"/>
    <property type="match status" value="1"/>
</dbReference>
<dbReference type="InterPro" id="IPR001849">
    <property type="entry name" value="PH_domain"/>
</dbReference>
<evidence type="ECO:0000313" key="4">
    <source>
        <dbReference type="Proteomes" id="UP000837857"/>
    </source>
</evidence>
<dbReference type="CDD" id="cd01247">
    <property type="entry name" value="PH_FAPP1_FAPP2"/>
    <property type="match status" value="1"/>
</dbReference>